<organism evidence="1 2">
    <name type="scientific">Ampelomyces quisqualis</name>
    <name type="common">Powdery mildew agent</name>
    <dbReference type="NCBI Taxonomy" id="50730"/>
    <lineage>
        <taxon>Eukaryota</taxon>
        <taxon>Fungi</taxon>
        <taxon>Dikarya</taxon>
        <taxon>Ascomycota</taxon>
        <taxon>Pezizomycotina</taxon>
        <taxon>Dothideomycetes</taxon>
        <taxon>Pleosporomycetidae</taxon>
        <taxon>Pleosporales</taxon>
        <taxon>Pleosporineae</taxon>
        <taxon>Phaeosphaeriaceae</taxon>
        <taxon>Ampelomyces</taxon>
    </lineage>
</organism>
<accession>A0A6A5QVV6</accession>
<dbReference type="AlphaFoldDB" id="A0A6A5QVV6"/>
<dbReference type="Proteomes" id="UP000800096">
    <property type="component" value="Unassembled WGS sequence"/>
</dbReference>
<evidence type="ECO:0000313" key="1">
    <source>
        <dbReference type="EMBL" id="KAF1917997.1"/>
    </source>
</evidence>
<dbReference type="EMBL" id="ML979134">
    <property type="protein sequence ID" value="KAF1917997.1"/>
    <property type="molecule type" value="Genomic_DNA"/>
</dbReference>
<protein>
    <submittedName>
        <fullName evidence="1">Uncharacterized protein</fullName>
    </submittedName>
</protein>
<sequence length="160" mass="18412">MTGNLTVPGRSWCYLGQTVSSKNSQEKACRLVACKNDKVTTGAEFRRRGTWRTLWLSWRVHVFRSFKYLRKTTQCFACKCRVGLHASKPAHTRTHLHFRRIHECDSHSKHTIPAPRHPAWRPRPFASGADTRSNNIHCYPRKCFEVGLGIVTRGHSRASL</sequence>
<name>A0A6A5QVV6_AMPQU</name>
<reference evidence="1" key="1">
    <citation type="journal article" date="2020" name="Stud. Mycol.">
        <title>101 Dothideomycetes genomes: a test case for predicting lifestyles and emergence of pathogens.</title>
        <authorList>
            <person name="Haridas S."/>
            <person name="Albert R."/>
            <person name="Binder M."/>
            <person name="Bloem J."/>
            <person name="Labutti K."/>
            <person name="Salamov A."/>
            <person name="Andreopoulos B."/>
            <person name="Baker S."/>
            <person name="Barry K."/>
            <person name="Bills G."/>
            <person name="Bluhm B."/>
            <person name="Cannon C."/>
            <person name="Castanera R."/>
            <person name="Culley D."/>
            <person name="Daum C."/>
            <person name="Ezra D."/>
            <person name="Gonzalez J."/>
            <person name="Henrissat B."/>
            <person name="Kuo A."/>
            <person name="Liang C."/>
            <person name="Lipzen A."/>
            <person name="Lutzoni F."/>
            <person name="Magnuson J."/>
            <person name="Mondo S."/>
            <person name="Nolan M."/>
            <person name="Ohm R."/>
            <person name="Pangilinan J."/>
            <person name="Park H.-J."/>
            <person name="Ramirez L."/>
            <person name="Alfaro M."/>
            <person name="Sun H."/>
            <person name="Tritt A."/>
            <person name="Yoshinaga Y."/>
            <person name="Zwiers L.-H."/>
            <person name="Turgeon B."/>
            <person name="Goodwin S."/>
            <person name="Spatafora J."/>
            <person name="Crous P."/>
            <person name="Grigoriev I."/>
        </authorList>
    </citation>
    <scope>NUCLEOTIDE SEQUENCE</scope>
    <source>
        <strain evidence="1">HMLAC05119</strain>
    </source>
</reference>
<keyword evidence="2" id="KW-1185">Reference proteome</keyword>
<evidence type="ECO:0000313" key="2">
    <source>
        <dbReference type="Proteomes" id="UP000800096"/>
    </source>
</evidence>
<proteinExistence type="predicted"/>
<gene>
    <name evidence="1" type="ORF">BDU57DRAFT_183658</name>
</gene>